<dbReference type="SUPFAM" id="SSF53955">
    <property type="entry name" value="Lysozyme-like"/>
    <property type="match status" value="1"/>
</dbReference>
<dbReference type="Pfam" id="PF09374">
    <property type="entry name" value="PG_binding_3"/>
    <property type="match status" value="1"/>
</dbReference>
<gene>
    <name evidence="3" type="ORF">ABS311_02110</name>
</gene>
<dbReference type="Pfam" id="PF05838">
    <property type="entry name" value="Glyco_hydro_108"/>
    <property type="match status" value="1"/>
</dbReference>
<dbReference type="Proteomes" id="UP001467690">
    <property type="component" value="Unassembled WGS sequence"/>
</dbReference>
<keyword evidence="3" id="KW-0378">Hydrolase</keyword>
<dbReference type="InterPro" id="IPR018537">
    <property type="entry name" value="Peptidoglycan-bd_3"/>
</dbReference>
<protein>
    <submittedName>
        <fullName evidence="3">Glycosyl hydrolase 108 family protein</fullName>
    </submittedName>
</protein>
<dbReference type="InterPro" id="IPR023346">
    <property type="entry name" value="Lysozyme-like_dom_sf"/>
</dbReference>
<accession>A0ABV1RCM2</accession>
<name>A0ABV1RCM2_9ALTE</name>
<dbReference type="GO" id="GO:0016787">
    <property type="term" value="F:hydrolase activity"/>
    <property type="evidence" value="ECO:0007669"/>
    <property type="project" value="UniProtKB-KW"/>
</dbReference>
<dbReference type="RefSeq" id="WP_350400424.1">
    <property type="nucleotide sequence ID" value="NZ_JBELOE010000064.1"/>
</dbReference>
<dbReference type="InterPro" id="IPR008565">
    <property type="entry name" value="TtsA-like_GH18_dom"/>
</dbReference>
<feature type="domain" description="TtsA-like Glycoside hydrolase family 108" evidence="1">
    <location>
        <begin position="46"/>
        <end position="118"/>
    </location>
</feature>
<organism evidence="3 4">
    <name type="scientific">Catenovulum sediminis</name>
    <dbReference type="NCBI Taxonomy" id="1740262"/>
    <lineage>
        <taxon>Bacteria</taxon>
        <taxon>Pseudomonadati</taxon>
        <taxon>Pseudomonadota</taxon>
        <taxon>Gammaproteobacteria</taxon>
        <taxon>Alteromonadales</taxon>
        <taxon>Alteromonadaceae</taxon>
        <taxon>Catenovulum</taxon>
    </lineage>
</organism>
<comment type="caution">
    <text evidence="3">The sequence shown here is derived from an EMBL/GenBank/DDBJ whole genome shotgun (WGS) entry which is preliminary data.</text>
</comment>
<dbReference type="Gene3D" id="1.20.141.10">
    <property type="entry name" value="Chitosanase, subunit A, domain 1"/>
    <property type="match status" value="1"/>
</dbReference>
<sequence length="206" mass="22789">MTPPKKHLILQAEHPSFDISKFAFLMQYPSAFVDAMLFVLVVEGALKSNGGQTNHHNDKGGLTRFGLSQKYNNEIDVTQLTLESAVAHYYKKYYLTPRINLLPHYIQPAVFGAYVNAGVDESIKFLQISCGAAADGVIGPQTISHAKGRKPSTLLADFLSRRGADYSLTAASDCSQSGYLRGWLRRTYLQLQYSIAICEEQEAVHG</sequence>
<feature type="domain" description="Peptidoglycan binding" evidence="2">
    <location>
        <begin position="131"/>
        <end position="186"/>
    </location>
</feature>
<reference evidence="3 4" key="1">
    <citation type="submission" date="2024-06" db="EMBL/GenBank/DDBJ databases">
        <authorList>
            <person name="Chen R.Y."/>
        </authorList>
    </citation>
    <scope>NUCLEOTIDE SEQUENCE [LARGE SCALE GENOMIC DNA]</scope>
    <source>
        <strain evidence="3 4">D2</strain>
    </source>
</reference>
<keyword evidence="4" id="KW-1185">Reference proteome</keyword>
<evidence type="ECO:0000259" key="1">
    <source>
        <dbReference type="Pfam" id="PF05838"/>
    </source>
</evidence>
<evidence type="ECO:0000259" key="2">
    <source>
        <dbReference type="Pfam" id="PF09374"/>
    </source>
</evidence>
<proteinExistence type="predicted"/>
<evidence type="ECO:0000313" key="3">
    <source>
        <dbReference type="EMBL" id="MER2490679.1"/>
    </source>
</evidence>
<evidence type="ECO:0000313" key="4">
    <source>
        <dbReference type="Proteomes" id="UP001467690"/>
    </source>
</evidence>
<dbReference type="EMBL" id="JBELOE010000064">
    <property type="protein sequence ID" value="MER2490679.1"/>
    <property type="molecule type" value="Genomic_DNA"/>
</dbReference>